<organism evidence="3 4">
    <name type="scientific">Rhynchosporium secalis</name>
    <name type="common">Barley scald fungus</name>
    <dbReference type="NCBI Taxonomy" id="38038"/>
    <lineage>
        <taxon>Eukaryota</taxon>
        <taxon>Fungi</taxon>
        <taxon>Dikarya</taxon>
        <taxon>Ascomycota</taxon>
        <taxon>Pezizomycotina</taxon>
        <taxon>Leotiomycetes</taxon>
        <taxon>Helotiales</taxon>
        <taxon>Ploettnerulaceae</taxon>
        <taxon>Rhynchosporium</taxon>
    </lineage>
</organism>
<evidence type="ECO:0000259" key="2">
    <source>
        <dbReference type="Pfam" id="PF26013"/>
    </source>
</evidence>
<evidence type="ECO:0000313" key="3">
    <source>
        <dbReference type="EMBL" id="CZT49289.1"/>
    </source>
</evidence>
<gene>
    <name evidence="3" type="ORF">RSE6_10110</name>
</gene>
<feature type="region of interest" description="Disordered" evidence="1">
    <location>
        <begin position="677"/>
        <end position="727"/>
    </location>
</feature>
<dbReference type="Pfam" id="PF26013">
    <property type="entry name" value="DUF8004"/>
    <property type="match status" value="1"/>
</dbReference>
<feature type="compositionally biased region" description="Low complexity" evidence="1">
    <location>
        <begin position="14"/>
        <end position="29"/>
    </location>
</feature>
<dbReference type="PANTHER" id="PTHR39601">
    <property type="entry name" value="CHORIOGENIN HMINOR"/>
    <property type="match status" value="1"/>
</dbReference>
<feature type="region of interest" description="Disordered" evidence="1">
    <location>
        <begin position="10"/>
        <end position="30"/>
    </location>
</feature>
<evidence type="ECO:0000256" key="1">
    <source>
        <dbReference type="SAM" id="MobiDB-lite"/>
    </source>
</evidence>
<dbReference type="InterPro" id="IPR058317">
    <property type="entry name" value="DUF8004"/>
</dbReference>
<feature type="domain" description="DUF8004" evidence="2">
    <location>
        <begin position="237"/>
        <end position="327"/>
    </location>
</feature>
<reference evidence="4" key="1">
    <citation type="submission" date="2016-03" db="EMBL/GenBank/DDBJ databases">
        <authorList>
            <person name="Guldener U."/>
        </authorList>
    </citation>
    <scope>NUCLEOTIDE SEQUENCE [LARGE SCALE GENOMIC DNA]</scope>
</reference>
<proteinExistence type="predicted"/>
<keyword evidence="4" id="KW-1185">Reference proteome</keyword>
<dbReference type="Proteomes" id="UP000177625">
    <property type="component" value="Unassembled WGS sequence"/>
</dbReference>
<sequence>MNISLSLALSMAGKPKPSSKSTSLPAPTKGTLKCKSIASKDFSLYKGISDRPLGWKPKRPERKSARLSTWNIELAETVVKMSVRKWEGAARRSVDWDGLRRDPELWYHDGNCHVYLYEQGQSRRGPAFKVSIDALLKANCRPLLDRFLAICPGGSPSSQWSSDGGYFSQTKDKLYELYIPAPPNVDRGEAFLYHTATRNFFAWLFGKSLIGVHLGGALVGLLNSMNEFRSKEEDNVQGIMDFMDEEGYADMRKAPDHALAILYFAEHFHFKDLWIDAFAHCTGMNERLIVSPGFEYITRSTRALVTRSRLEMDTRLDQCGEQLRSFLSDDLSESHLGLSSAARLHLDKFRSFLQSYYVAKLGYYPPACGKGGAAFPKSIYAQMCSDFHKLYEYLVDKTRTAGDSLHISQAGGVCVLQNLRAFDQRHKYQPLEYPFPQLPETEDTSRPARRLSLIFKADKMKPDPRLVTLSNLVKATNGLDQTLLESTLVRAYRGFEKDCVFFPTKDRSEKLSQTDARKVRWILVYTILQTLLSAILAPDEVRDTHNVPYNICVLTAGCPPWKEQPYETQLLTQSDQMKLDFENATSESLSDTQVTSTSEIRPDIDYFAITRARVDSEASISSASSKKGTVRKALSTLGNMPELRHPKPQRASYHEILVHGYGNGINDVCIIARPATASPEDSKRKNSDSSGRSSMEELSSRWSNTSYGAVDSPATSPSNSRRGSDASIETSKRSIKIFLDRPTSAFGLAGVPSDICLESSHEGNEILQPDPLQIKKNENDIMIVTTEVKVEWKEGKLGPANDELIGCFHAS</sequence>
<feature type="compositionally biased region" description="Polar residues" evidence="1">
    <location>
        <begin position="702"/>
        <end position="721"/>
    </location>
</feature>
<dbReference type="AlphaFoldDB" id="A0A1E1MJM3"/>
<accession>A0A1E1MJM3</accession>
<dbReference type="EMBL" id="FJVC01000375">
    <property type="protein sequence ID" value="CZT49289.1"/>
    <property type="molecule type" value="Genomic_DNA"/>
</dbReference>
<name>A0A1E1MJM3_RHYSE</name>
<protein>
    <recommendedName>
        <fullName evidence="2">DUF8004 domain-containing protein</fullName>
    </recommendedName>
</protein>
<evidence type="ECO:0000313" key="4">
    <source>
        <dbReference type="Proteomes" id="UP000177625"/>
    </source>
</evidence>
<dbReference type="PANTHER" id="PTHR39601:SF1">
    <property type="entry name" value="CHORIOGENIN HMINOR"/>
    <property type="match status" value="1"/>
</dbReference>